<dbReference type="Gene3D" id="3.40.720.10">
    <property type="entry name" value="Alkaline Phosphatase, subunit A"/>
    <property type="match status" value="1"/>
</dbReference>
<feature type="signal peptide" evidence="2">
    <location>
        <begin position="1"/>
        <end position="31"/>
    </location>
</feature>
<dbReference type="Proteomes" id="UP000288972">
    <property type="component" value="Chromosome"/>
</dbReference>
<protein>
    <submittedName>
        <fullName evidence="3">Phosphodiesterase</fullName>
    </submittedName>
</protein>
<dbReference type="Pfam" id="PF01663">
    <property type="entry name" value="Phosphodiest"/>
    <property type="match status" value="1"/>
</dbReference>
<dbReference type="PANTHER" id="PTHR42693">
    <property type="entry name" value="ARYLSULFATASE FAMILY MEMBER"/>
    <property type="match status" value="1"/>
</dbReference>
<gene>
    <name evidence="3" type="ORF">XH91_12115</name>
</gene>
<dbReference type="EMBL" id="CP030053">
    <property type="protein sequence ID" value="QAU46031.1"/>
    <property type="molecule type" value="Genomic_DNA"/>
</dbReference>
<dbReference type="PANTHER" id="PTHR42693:SF33">
    <property type="entry name" value="ARYLSULFATASE"/>
    <property type="match status" value="1"/>
</dbReference>
<evidence type="ECO:0000313" key="3">
    <source>
        <dbReference type="EMBL" id="QAU46031.1"/>
    </source>
</evidence>
<dbReference type="AlphaFoldDB" id="A0AAE6C833"/>
<organism evidence="3 4">
    <name type="scientific">Bradyrhizobium guangzhouense</name>
    <dbReference type="NCBI Taxonomy" id="1325095"/>
    <lineage>
        <taxon>Bacteria</taxon>
        <taxon>Pseudomonadati</taxon>
        <taxon>Pseudomonadota</taxon>
        <taxon>Alphaproteobacteria</taxon>
        <taxon>Hyphomicrobiales</taxon>
        <taxon>Nitrobacteraceae</taxon>
        <taxon>Bradyrhizobium</taxon>
    </lineage>
</organism>
<dbReference type="GO" id="GO:0004065">
    <property type="term" value="F:arylsulfatase activity"/>
    <property type="evidence" value="ECO:0007669"/>
    <property type="project" value="TreeGrafter"/>
</dbReference>
<reference evidence="3 4" key="1">
    <citation type="submission" date="2018-06" db="EMBL/GenBank/DDBJ databases">
        <title>Comparative genomics of rhizobia nodulating Arachis hypogaea in China.</title>
        <authorList>
            <person name="Li Y."/>
        </authorList>
    </citation>
    <scope>NUCLEOTIDE SEQUENCE [LARGE SCALE GENOMIC DNA]</scope>
    <source>
        <strain evidence="3 4">CCBAU 51670</strain>
    </source>
</reference>
<dbReference type="SUPFAM" id="SSF53649">
    <property type="entry name" value="Alkaline phosphatase-like"/>
    <property type="match status" value="1"/>
</dbReference>
<proteinExistence type="inferred from homology"/>
<evidence type="ECO:0000256" key="1">
    <source>
        <dbReference type="ARBA" id="ARBA00008779"/>
    </source>
</evidence>
<dbReference type="RefSeq" id="WP_128950810.1">
    <property type="nucleotide sequence ID" value="NZ_CP030053.1"/>
</dbReference>
<evidence type="ECO:0000256" key="2">
    <source>
        <dbReference type="SAM" id="SignalP"/>
    </source>
</evidence>
<keyword evidence="2" id="KW-0732">Signal</keyword>
<dbReference type="InterPro" id="IPR002591">
    <property type="entry name" value="Phosphodiest/P_Trfase"/>
</dbReference>
<comment type="similarity">
    <text evidence="1">Belongs to the sulfatase family.</text>
</comment>
<dbReference type="KEGG" id="bgz:XH91_12115"/>
<name>A0AAE6C833_9BRAD</name>
<dbReference type="PROSITE" id="PS51257">
    <property type="entry name" value="PROKAR_LIPOPROTEIN"/>
    <property type="match status" value="1"/>
</dbReference>
<dbReference type="InterPro" id="IPR017850">
    <property type="entry name" value="Alkaline_phosphatase_core_sf"/>
</dbReference>
<sequence length="532" mass="56972">MTIEQRPFAAVAIAFACTLALSSLAPSVARADDRDKDRDDIKHVLLISVDGMHEVDLQRYVNSHPSSSFARLLAHGVRFADAHTSRPSDSFPGLLAFMTGGTPKTHGVFYDDSYDRTLFAPGSNCQGSPGTETLFAENLDYDLTKLDGGGPAGSNHINPANLPMRLKNGKCELVYPHQFLRLNTIMEVIHEAGKRTAWSDKHPAYEIISGPSGKGLDELYAPEINSTSVPGQPGADWTTDPSFTRTYDQFKVTAVLNWIKGFDHTGNTRVGVPAIFGMNFQAVSVGQKVTADGYLDAAATPSPQLQASLDFVDASLGQMLDALADQHIARDTLVIVGAKHGQSPIDVNKLHMLVGSTNPKLGGGARADVTDPADLLTNGGVALAQETADDVALIWLKNQGDAARAVAILEADRKGSNKAHIEKIYAGDELVDRFGDPAAGRTPDIIIQPIPGTIYSGSKKKIAEHGGFAEDDTHVLLVVSNPKLAPAVVHERVANRQVAPTILKALGLDPDELEAVRGEDHTRLLPGVRLKD</sequence>
<evidence type="ECO:0000313" key="4">
    <source>
        <dbReference type="Proteomes" id="UP000288972"/>
    </source>
</evidence>
<feature type="chain" id="PRO_5042281992" evidence="2">
    <location>
        <begin position="32"/>
        <end position="532"/>
    </location>
</feature>
<accession>A0AAE6C833</accession>
<dbReference type="InterPro" id="IPR050738">
    <property type="entry name" value="Sulfatase"/>
</dbReference>